<feature type="domain" description="DUF8175" evidence="1">
    <location>
        <begin position="6"/>
        <end position="103"/>
    </location>
</feature>
<keyword evidence="3" id="KW-1185">Reference proteome</keyword>
<accession>A0A1G8NVH8</accession>
<name>A0A1G8NVH8_9MICC</name>
<evidence type="ECO:0000313" key="3">
    <source>
        <dbReference type="Proteomes" id="UP000199258"/>
    </source>
</evidence>
<dbReference type="Pfam" id="PF26526">
    <property type="entry name" value="DUF8175"/>
    <property type="match status" value="1"/>
</dbReference>
<dbReference type="AlphaFoldDB" id="A0A1G8NVH8"/>
<proteinExistence type="predicted"/>
<sequence>GDPLSFYEQLVADSEARDEALAALAGEDQPTPSTDDPSFQIQGFQLERYSDTSATVSLGFEIENGAVGSITLPLVWEEGDWKLLIEQSGAPEPKQLNDLSDFITWSGV</sequence>
<dbReference type="EMBL" id="FNDT01000026">
    <property type="protein sequence ID" value="SDI84219.1"/>
    <property type="molecule type" value="Genomic_DNA"/>
</dbReference>
<feature type="non-terminal residue" evidence="2">
    <location>
        <position position="1"/>
    </location>
</feature>
<evidence type="ECO:0000259" key="1">
    <source>
        <dbReference type="Pfam" id="PF26526"/>
    </source>
</evidence>
<gene>
    <name evidence="2" type="ORF">SAMN04488693_12631</name>
</gene>
<dbReference type="STRING" id="335973.SAMN04488693_12631"/>
<organism evidence="2 3">
    <name type="scientific">Arthrobacter subterraneus</name>
    <dbReference type="NCBI Taxonomy" id="335973"/>
    <lineage>
        <taxon>Bacteria</taxon>
        <taxon>Bacillati</taxon>
        <taxon>Actinomycetota</taxon>
        <taxon>Actinomycetes</taxon>
        <taxon>Micrococcales</taxon>
        <taxon>Micrococcaceae</taxon>
        <taxon>Arthrobacter</taxon>
    </lineage>
</organism>
<dbReference type="InterPro" id="IPR058488">
    <property type="entry name" value="DUF8175"/>
</dbReference>
<protein>
    <recommendedName>
        <fullName evidence="1">DUF8175 domain-containing protein</fullName>
    </recommendedName>
</protein>
<reference evidence="2 3" key="1">
    <citation type="submission" date="2016-10" db="EMBL/GenBank/DDBJ databases">
        <authorList>
            <person name="de Groot N.N."/>
        </authorList>
    </citation>
    <scope>NUCLEOTIDE SEQUENCE [LARGE SCALE GENOMIC DNA]</scope>
    <source>
        <strain evidence="2 3">NP_1H</strain>
    </source>
</reference>
<evidence type="ECO:0000313" key="2">
    <source>
        <dbReference type="EMBL" id="SDI84219.1"/>
    </source>
</evidence>
<dbReference type="Proteomes" id="UP000199258">
    <property type="component" value="Unassembled WGS sequence"/>
</dbReference>